<dbReference type="InterPro" id="IPR000914">
    <property type="entry name" value="SBP_5_dom"/>
</dbReference>
<dbReference type="SUPFAM" id="SSF53850">
    <property type="entry name" value="Periplasmic binding protein-like II"/>
    <property type="match status" value="1"/>
</dbReference>
<dbReference type="Gene3D" id="3.10.105.10">
    <property type="entry name" value="Dipeptide-binding Protein, Domain 3"/>
    <property type="match status" value="1"/>
</dbReference>
<gene>
    <name evidence="6" type="ORF">METZ01_LOCUS60569</name>
</gene>
<evidence type="ECO:0000256" key="1">
    <source>
        <dbReference type="ARBA" id="ARBA00004196"/>
    </source>
</evidence>
<evidence type="ECO:0000313" key="6">
    <source>
        <dbReference type="EMBL" id="SVA07715.1"/>
    </source>
</evidence>
<evidence type="ECO:0000256" key="4">
    <source>
        <dbReference type="ARBA" id="ARBA00022729"/>
    </source>
</evidence>
<dbReference type="PANTHER" id="PTHR30290:SF10">
    <property type="entry name" value="PERIPLASMIC OLIGOPEPTIDE-BINDING PROTEIN-RELATED"/>
    <property type="match status" value="1"/>
</dbReference>
<dbReference type="GO" id="GO:0042597">
    <property type="term" value="C:periplasmic space"/>
    <property type="evidence" value="ECO:0007669"/>
    <property type="project" value="UniProtKB-ARBA"/>
</dbReference>
<dbReference type="InterPro" id="IPR030678">
    <property type="entry name" value="Peptide/Ni-bd"/>
</dbReference>
<proteinExistence type="inferred from homology"/>
<comment type="subcellular location">
    <subcellularLocation>
        <location evidence="1">Cell envelope</location>
    </subcellularLocation>
</comment>
<protein>
    <recommendedName>
        <fullName evidence="5">Solute-binding protein family 5 domain-containing protein</fullName>
    </recommendedName>
</protein>
<name>A0A381SUL8_9ZZZZ</name>
<dbReference type="InterPro" id="IPR023765">
    <property type="entry name" value="SBP_5_CS"/>
</dbReference>
<comment type="similarity">
    <text evidence="2">Belongs to the bacterial solute-binding protein 5 family.</text>
</comment>
<dbReference type="PIRSF" id="PIRSF002741">
    <property type="entry name" value="MppA"/>
    <property type="match status" value="1"/>
</dbReference>
<dbReference type="GO" id="GO:0030313">
    <property type="term" value="C:cell envelope"/>
    <property type="evidence" value="ECO:0007669"/>
    <property type="project" value="UniProtKB-SubCell"/>
</dbReference>
<evidence type="ECO:0000256" key="3">
    <source>
        <dbReference type="ARBA" id="ARBA00022448"/>
    </source>
</evidence>
<dbReference type="PROSITE" id="PS01040">
    <property type="entry name" value="SBP_BACTERIAL_5"/>
    <property type="match status" value="1"/>
</dbReference>
<accession>A0A381SUL8</accession>
<dbReference type="InterPro" id="IPR039424">
    <property type="entry name" value="SBP_5"/>
</dbReference>
<dbReference type="GO" id="GO:1904680">
    <property type="term" value="F:peptide transmembrane transporter activity"/>
    <property type="evidence" value="ECO:0007669"/>
    <property type="project" value="TreeGrafter"/>
</dbReference>
<dbReference type="Gene3D" id="3.40.190.10">
    <property type="entry name" value="Periplasmic binding protein-like II"/>
    <property type="match status" value="1"/>
</dbReference>
<dbReference type="PANTHER" id="PTHR30290">
    <property type="entry name" value="PERIPLASMIC BINDING COMPONENT OF ABC TRANSPORTER"/>
    <property type="match status" value="1"/>
</dbReference>
<dbReference type="CDD" id="cd08512">
    <property type="entry name" value="PBP2_NikA_DppA_OppA_like_7"/>
    <property type="match status" value="1"/>
</dbReference>
<dbReference type="AlphaFoldDB" id="A0A381SUL8"/>
<evidence type="ECO:0000259" key="5">
    <source>
        <dbReference type="Pfam" id="PF00496"/>
    </source>
</evidence>
<dbReference type="Pfam" id="PF00496">
    <property type="entry name" value="SBP_bac_5"/>
    <property type="match status" value="1"/>
</dbReference>
<keyword evidence="3" id="KW-0813">Transport</keyword>
<keyword evidence="4" id="KW-0732">Signal</keyword>
<dbReference type="GO" id="GO:0015833">
    <property type="term" value="P:peptide transport"/>
    <property type="evidence" value="ECO:0007669"/>
    <property type="project" value="TreeGrafter"/>
</dbReference>
<dbReference type="GO" id="GO:0043190">
    <property type="term" value="C:ATP-binding cassette (ABC) transporter complex"/>
    <property type="evidence" value="ECO:0007669"/>
    <property type="project" value="InterPro"/>
</dbReference>
<sequence length="532" mass="58736">MKILSYLKIVLSSVIIVFLSFTFVNAKTVIRTDEAAIGEADPAKFSDNIDSIIMFNTYDALVDEVKNGGGIGPLLASGWEYKDSNTLNVSLRDGVKFHSGNILDADDVVYSFNRLMDMGQGFSFLFGSVDSVTALDSKTVQIKTKEPFAPLVASLMRLAIVDKDDVEAHTVDGNYGDNGDYGEAYLLTTSAGTGAYKITQHDPNVKTVLTKNSDYFLGHNPKAPDEAIIKYSVEAATIRTLILRGEHEISSMWLPNEVLAGLEKEDSVDLIKINRPGSWYNKLNNRRAPLDDVHCRRALQLAYDYDSLYQSFAITDSMVAGQKSSGALISGVLGYDPNKAPIERDINKAKEELAKCKYNPSDFTLDLAWIAEVPYEEPWALQLQANAIELGFDATVTGLPWAKFTEQVTNWENTPHATVVSVLANVPDPDALMFAQWHSSRGGTWMSAEWAQDSDLDALLEKGRTETNPDERIKIYQAANQLMIDNAITLFITDFVGYQAISSNVSNNDTISTQQGYGTMGRNISFREMAVN</sequence>
<dbReference type="EMBL" id="UINC01003601">
    <property type="protein sequence ID" value="SVA07715.1"/>
    <property type="molecule type" value="Genomic_DNA"/>
</dbReference>
<evidence type="ECO:0000256" key="2">
    <source>
        <dbReference type="ARBA" id="ARBA00005695"/>
    </source>
</evidence>
<reference evidence="6" key="1">
    <citation type="submission" date="2018-05" db="EMBL/GenBank/DDBJ databases">
        <authorList>
            <person name="Lanie J.A."/>
            <person name="Ng W.-L."/>
            <person name="Kazmierczak K.M."/>
            <person name="Andrzejewski T.M."/>
            <person name="Davidsen T.M."/>
            <person name="Wayne K.J."/>
            <person name="Tettelin H."/>
            <person name="Glass J.I."/>
            <person name="Rusch D."/>
            <person name="Podicherti R."/>
            <person name="Tsui H.-C.T."/>
            <person name="Winkler M.E."/>
        </authorList>
    </citation>
    <scope>NUCLEOTIDE SEQUENCE</scope>
</reference>
<dbReference type="Gene3D" id="3.90.76.10">
    <property type="entry name" value="Dipeptide-binding Protein, Domain 1"/>
    <property type="match status" value="1"/>
</dbReference>
<feature type="domain" description="Solute-binding protein family 5" evidence="5">
    <location>
        <begin position="71"/>
        <end position="442"/>
    </location>
</feature>
<organism evidence="6">
    <name type="scientific">marine metagenome</name>
    <dbReference type="NCBI Taxonomy" id="408172"/>
    <lineage>
        <taxon>unclassified sequences</taxon>
        <taxon>metagenomes</taxon>
        <taxon>ecological metagenomes</taxon>
    </lineage>
</organism>